<dbReference type="InterPro" id="IPR000639">
    <property type="entry name" value="Epox_hydrolase-like"/>
</dbReference>
<dbReference type="AlphaFoldDB" id="A0A3S0RID0"/>
<dbReference type="InterPro" id="IPR051340">
    <property type="entry name" value="Haloalkane_dehalogenase"/>
</dbReference>
<evidence type="ECO:0000256" key="1">
    <source>
        <dbReference type="SAM" id="SignalP"/>
    </source>
</evidence>
<dbReference type="PRINTS" id="PR00412">
    <property type="entry name" value="EPOXHYDRLASE"/>
</dbReference>
<dbReference type="PANTHER" id="PTHR42977:SF1">
    <property type="entry name" value="BLR6576 PROTEIN"/>
    <property type="match status" value="1"/>
</dbReference>
<name>A0A3S0RID0_9GAMM</name>
<dbReference type="OrthoDB" id="2086224at2"/>
<reference evidence="3 4" key="1">
    <citation type="submission" date="2018-12" db="EMBL/GenBank/DDBJ databases">
        <title>Dyella dinghuensis sp. nov. DHOA06 and Dyella choica sp. nov. 4M-K27, isolated from forest soil.</title>
        <authorList>
            <person name="Qiu L.-H."/>
            <person name="Gao Z.-H."/>
        </authorList>
    </citation>
    <scope>NUCLEOTIDE SEQUENCE [LARGE SCALE GENOMIC DNA]</scope>
    <source>
        <strain evidence="3 4">4M-K27</strain>
    </source>
</reference>
<evidence type="ECO:0000259" key="2">
    <source>
        <dbReference type="Pfam" id="PF00561"/>
    </source>
</evidence>
<comment type="caution">
    <text evidence="3">The sequence shown here is derived from an EMBL/GenBank/DDBJ whole genome shotgun (WGS) entry which is preliminary data.</text>
</comment>
<keyword evidence="4" id="KW-1185">Reference proteome</keyword>
<feature type="domain" description="AB hydrolase-1" evidence="2">
    <location>
        <begin position="48"/>
        <end position="295"/>
    </location>
</feature>
<protein>
    <submittedName>
        <fullName evidence="3">Alpha/beta hydrolase</fullName>
    </submittedName>
</protein>
<keyword evidence="1" id="KW-0732">Signal</keyword>
<dbReference type="InterPro" id="IPR029058">
    <property type="entry name" value="AB_hydrolase_fold"/>
</dbReference>
<evidence type="ECO:0000313" key="3">
    <source>
        <dbReference type="EMBL" id="RUL71830.1"/>
    </source>
</evidence>
<dbReference type="Pfam" id="PF00561">
    <property type="entry name" value="Abhydrolase_1"/>
    <property type="match status" value="1"/>
</dbReference>
<organism evidence="3 4">
    <name type="scientific">Dyella choica</name>
    <dbReference type="NCBI Taxonomy" id="1927959"/>
    <lineage>
        <taxon>Bacteria</taxon>
        <taxon>Pseudomonadati</taxon>
        <taxon>Pseudomonadota</taxon>
        <taxon>Gammaproteobacteria</taxon>
        <taxon>Lysobacterales</taxon>
        <taxon>Rhodanobacteraceae</taxon>
        <taxon>Dyella</taxon>
    </lineage>
</organism>
<gene>
    <name evidence="3" type="ORF">EKH80_18205</name>
</gene>
<dbReference type="GO" id="GO:0004301">
    <property type="term" value="F:epoxide hydrolase activity"/>
    <property type="evidence" value="ECO:0007669"/>
    <property type="project" value="TreeGrafter"/>
</dbReference>
<sequence length="315" mass="35728">MIYRWLLCLALAVAFFSPATRAASLHEGWQEVDGLHLFYREGGNPKAPTIVFLHGNPLSSIMYARVMEELAASQPVHVIAMDYPSFGYSDAPDHTSYRYTFDHLAETVSHFLKLRGIERYALYMQDYGAPVGFRLISANPRAITAIMVQNGVIHLDGFPTAQDPDGELRRHWLQRNPAVDARRTAYIHALSFPQAEHWSDEDHAGADATVQMIAAFQRPGVIEARNDLWFDYGSNVARYPAWQARLRSLHVPVLVLWGKQDMFFTTPGAEAYRRDAPQAEVHILDSTHFATLDAPDQVAALLGDFFRRHHDELRR</sequence>
<dbReference type="RefSeq" id="WP_126686220.1">
    <property type="nucleotide sequence ID" value="NZ_RYYV01000017.1"/>
</dbReference>
<dbReference type="SUPFAM" id="SSF53474">
    <property type="entry name" value="alpha/beta-Hydrolases"/>
    <property type="match status" value="1"/>
</dbReference>
<feature type="signal peptide" evidence="1">
    <location>
        <begin position="1"/>
        <end position="22"/>
    </location>
</feature>
<keyword evidence="3" id="KW-0378">Hydrolase</keyword>
<dbReference type="Gene3D" id="3.40.50.1820">
    <property type="entry name" value="alpha/beta hydrolase"/>
    <property type="match status" value="1"/>
</dbReference>
<dbReference type="Proteomes" id="UP000274358">
    <property type="component" value="Unassembled WGS sequence"/>
</dbReference>
<evidence type="ECO:0000313" key="4">
    <source>
        <dbReference type="Proteomes" id="UP000274358"/>
    </source>
</evidence>
<proteinExistence type="predicted"/>
<dbReference type="EMBL" id="RYYV01000017">
    <property type="protein sequence ID" value="RUL71830.1"/>
    <property type="molecule type" value="Genomic_DNA"/>
</dbReference>
<dbReference type="PANTHER" id="PTHR42977">
    <property type="entry name" value="HYDROLASE-RELATED"/>
    <property type="match status" value="1"/>
</dbReference>
<accession>A0A3S0RID0</accession>
<dbReference type="InterPro" id="IPR000073">
    <property type="entry name" value="AB_hydrolase_1"/>
</dbReference>
<feature type="chain" id="PRO_5018687815" evidence="1">
    <location>
        <begin position="23"/>
        <end position="315"/>
    </location>
</feature>